<reference evidence="9 10" key="1">
    <citation type="submission" date="2018-08" db="EMBL/GenBank/DDBJ databases">
        <title>Form III RuBisCO-mediated autotrophy in Thermodesulfobium bacteria.</title>
        <authorList>
            <person name="Toshchakov S.V."/>
            <person name="Kublanov I.V."/>
            <person name="Frolov E."/>
            <person name="Bonch-Osmolovskaya E.A."/>
            <person name="Tourova T.P."/>
            <person name="Chernych N.A."/>
            <person name="Lebedinsky A.V."/>
        </authorList>
    </citation>
    <scope>NUCLEOTIDE SEQUENCE [LARGE SCALE GENOMIC DNA]</scope>
    <source>
        <strain evidence="9 10">SR</strain>
    </source>
</reference>
<evidence type="ECO:0000256" key="2">
    <source>
        <dbReference type="ARBA" id="ARBA00022448"/>
    </source>
</evidence>
<comment type="similarity">
    <text evidence="7">Belongs to the binding-protein-dependent transport system permease family.</text>
</comment>
<name>A0A3D8P6B2_9THEO</name>
<organism evidence="9 10">
    <name type="scientific">Ammonifex thiophilus</name>
    <dbReference type="NCBI Taxonomy" id="444093"/>
    <lineage>
        <taxon>Bacteria</taxon>
        <taxon>Bacillati</taxon>
        <taxon>Bacillota</taxon>
        <taxon>Clostridia</taxon>
        <taxon>Thermoanaerobacterales</taxon>
        <taxon>Thermoanaerobacteraceae</taxon>
        <taxon>Ammonifex</taxon>
    </lineage>
</organism>
<dbReference type="SUPFAM" id="SSF161098">
    <property type="entry name" value="MetI-like"/>
    <property type="match status" value="1"/>
</dbReference>
<feature type="transmembrane region" description="Helical" evidence="7">
    <location>
        <begin position="171"/>
        <end position="193"/>
    </location>
</feature>
<dbReference type="InterPro" id="IPR000515">
    <property type="entry name" value="MetI-like"/>
</dbReference>
<evidence type="ECO:0000256" key="6">
    <source>
        <dbReference type="ARBA" id="ARBA00023136"/>
    </source>
</evidence>
<evidence type="ECO:0000256" key="5">
    <source>
        <dbReference type="ARBA" id="ARBA00022989"/>
    </source>
</evidence>
<dbReference type="PROSITE" id="PS50928">
    <property type="entry name" value="ABC_TM1"/>
    <property type="match status" value="1"/>
</dbReference>
<dbReference type="InterPro" id="IPR035906">
    <property type="entry name" value="MetI-like_sf"/>
</dbReference>
<evidence type="ECO:0000256" key="1">
    <source>
        <dbReference type="ARBA" id="ARBA00004651"/>
    </source>
</evidence>
<protein>
    <submittedName>
        <fullName evidence="9">ABC transporter permease</fullName>
    </submittedName>
</protein>
<keyword evidence="10" id="KW-1185">Reference proteome</keyword>
<comment type="caution">
    <text evidence="9">The sequence shown here is derived from an EMBL/GenBank/DDBJ whole genome shotgun (WGS) entry which is preliminary data.</text>
</comment>
<evidence type="ECO:0000313" key="10">
    <source>
        <dbReference type="Proteomes" id="UP000256329"/>
    </source>
</evidence>
<feature type="transmembrane region" description="Helical" evidence="7">
    <location>
        <begin position="60"/>
        <end position="78"/>
    </location>
</feature>
<accession>A0A3D8P6B2</accession>
<proteinExistence type="inferred from homology"/>
<dbReference type="GO" id="GO:0055085">
    <property type="term" value="P:transmembrane transport"/>
    <property type="evidence" value="ECO:0007669"/>
    <property type="project" value="InterPro"/>
</dbReference>
<evidence type="ECO:0000256" key="3">
    <source>
        <dbReference type="ARBA" id="ARBA00022475"/>
    </source>
</evidence>
<dbReference type="GO" id="GO:0005886">
    <property type="term" value="C:plasma membrane"/>
    <property type="evidence" value="ECO:0007669"/>
    <property type="project" value="UniProtKB-SubCell"/>
</dbReference>
<feature type="transmembrane region" description="Helical" evidence="7">
    <location>
        <begin position="90"/>
        <end position="110"/>
    </location>
</feature>
<feature type="transmembrane region" description="Helical" evidence="7">
    <location>
        <begin position="214"/>
        <end position="232"/>
    </location>
</feature>
<gene>
    <name evidence="9" type="ORF">DXX99_02235</name>
</gene>
<keyword evidence="3" id="KW-1003">Cell membrane</keyword>
<dbReference type="PANTHER" id="PTHR30151:SF0">
    <property type="entry name" value="ABC TRANSPORTER PERMEASE PROTEIN MJ0413-RELATED"/>
    <property type="match status" value="1"/>
</dbReference>
<comment type="subcellular location">
    <subcellularLocation>
        <location evidence="1 7">Cell membrane</location>
        <topology evidence="1 7">Multi-pass membrane protein</topology>
    </subcellularLocation>
</comment>
<sequence>MNRYYSSLTACLALLVLWEVVARSLHLPALPPASQALVVFFKELPGPLGFNWLVSTYRVLAGMFLATVTAVPLGLFLGRCPQADRLLGPFFSLIYPVPKIVLVPLIMVIFGLGDAAKILLITLVLFFQILLPVRDGARHLSSYLVDAVTSLGVRGLAFYRHVVFPAVLPEVLTGLRVASGTAIAVLFFAETIASQEGLGYYLLDAWTRYAYPDLYAGVLAMSLLGFALHSFLEWLEHRLCHWKYL</sequence>
<dbReference type="AlphaFoldDB" id="A0A3D8P6B2"/>
<feature type="domain" description="ABC transmembrane type-1" evidence="8">
    <location>
        <begin position="52"/>
        <end position="232"/>
    </location>
</feature>
<dbReference type="Gene3D" id="1.10.3720.10">
    <property type="entry name" value="MetI-like"/>
    <property type="match status" value="1"/>
</dbReference>
<keyword evidence="2 7" id="KW-0813">Transport</keyword>
<evidence type="ECO:0000256" key="7">
    <source>
        <dbReference type="RuleBase" id="RU363032"/>
    </source>
</evidence>
<dbReference type="PANTHER" id="PTHR30151">
    <property type="entry name" value="ALKANE SULFONATE ABC TRANSPORTER-RELATED, MEMBRANE SUBUNIT"/>
    <property type="match status" value="1"/>
</dbReference>
<keyword evidence="5 7" id="KW-1133">Transmembrane helix</keyword>
<keyword evidence="6 7" id="KW-0472">Membrane</keyword>
<dbReference type="CDD" id="cd06261">
    <property type="entry name" value="TM_PBP2"/>
    <property type="match status" value="1"/>
</dbReference>
<dbReference type="RefSeq" id="WP_115791873.1">
    <property type="nucleotide sequence ID" value="NZ_QSLN01000001.1"/>
</dbReference>
<dbReference type="Proteomes" id="UP000256329">
    <property type="component" value="Unassembled WGS sequence"/>
</dbReference>
<dbReference type="Pfam" id="PF00528">
    <property type="entry name" value="BPD_transp_1"/>
    <property type="match status" value="1"/>
</dbReference>
<evidence type="ECO:0000313" key="9">
    <source>
        <dbReference type="EMBL" id="RDV84880.1"/>
    </source>
</evidence>
<evidence type="ECO:0000256" key="4">
    <source>
        <dbReference type="ARBA" id="ARBA00022692"/>
    </source>
</evidence>
<dbReference type="EMBL" id="QSLN01000001">
    <property type="protein sequence ID" value="RDV84880.1"/>
    <property type="molecule type" value="Genomic_DNA"/>
</dbReference>
<evidence type="ECO:0000259" key="8">
    <source>
        <dbReference type="PROSITE" id="PS50928"/>
    </source>
</evidence>
<feature type="transmembrane region" description="Helical" evidence="7">
    <location>
        <begin position="116"/>
        <end position="133"/>
    </location>
</feature>
<dbReference type="OrthoDB" id="9804353at2"/>
<keyword evidence="4 7" id="KW-0812">Transmembrane</keyword>